<dbReference type="Gene3D" id="3.90.1150.180">
    <property type="match status" value="1"/>
</dbReference>
<dbReference type="InterPro" id="IPR015424">
    <property type="entry name" value="PyrdxlP-dep_Trfase"/>
</dbReference>
<keyword evidence="2 8" id="KW-0963">Cytoplasm</keyword>
<protein>
    <recommendedName>
        <fullName evidence="8">L-seryl-tRNA(Sec) selenium transferase</fullName>
        <ecNumber evidence="8">2.9.1.1</ecNumber>
    </recommendedName>
    <alternativeName>
        <fullName evidence="8">Selenocysteine synthase</fullName>
        <shortName evidence="8">Sec synthase</shortName>
    </alternativeName>
    <alternativeName>
        <fullName evidence="8">Selenocysteinyl-tRNA(Sec) synthase</fullName>
    </alternativeName>
</protein>
<evidence type="ECO:0000256" key="7">
    <source>
        <dbReference type="ARBA" id="ARBA00044507"/>
    </source>
</evidence>
<evidence type="ECO:0000256" key="8">
    <source>
        <dbReference type="HAMAP-Rule" id="MF_00423"/>
    </source>
</evidence>
<keyword evidence="3 8" id="KW-0808">Transferase</keyword>
<accession>A0ABS2MMV9</accession>
<comment type="similarity">
    <text evidence="7 8">Belongs to the SelA family.</text>
</comment>
<dbReference type="InterPro" id="IPR004534">
    <property type="entry name" value="SelA_trans"/>
</dbReference>
<feature type="modified residue" description="N6-(pyridoxal phosphate)lysine" evidence="8">
    <location>
        <position position="290"/>
    </location>
</feature>
<dbReference type="SUPFAM" id="SSF53383">
    <property type="entry name" value="PLP-dependent transferases"/>
    <property type="match status" value="1"/>
</dbReference>
<name>A0ABS2MMV9_9FIRM</name>
<dbReference type="Pfam" id="PF03841">
    <property type="entry name" value="SelA"/>
    <property type="match status" value="1"/>
</dbReference>
<keyword evidence="5 8" id="KW-0648">Protein biosynthesis</keyword>
<dbReference type="EC" id="2.9.1.1" evidence="8"/>
<evidence type="ECO:0000256" key="1">
    <source>
        <dbReference type="ARBA" id="ARBA00001933"/>
    </source>
</evidence>
<comment type="catalytic activity">
    <reaction evidence="8">
        <text>L-seryl-tRNA(Sec) + selenophosphate + H(+) = L-selenocysteinyl-tRNA(Sec) + phosphate</text>
        <dbReference type="Rhea" id="RHEA:22728"/>
        <dbReference type="Rhea" id="RHEA-COMP:9742"/>
        <dbReference type="Rhea" id="RHEA-COMP:9743"/>
        <dbReference type="ChEBI" id="CHEBI:15378"/>
        <dbReference type="ChEBI" id="CHEBI:16144"/>
        <dbReference type="ChEBI" id="CHEBI:43474"/>
        <dbReference type="ChEBI" id="CHEBI:78533"/>
        <dbReference type="ChEBI" id="CHEBI:78573"/>
        <dbReference type="EC" id="2.9.1.1"/>
    </reaction>
</comment>
<dbReference type="PANTHER" id="PTHR32328:SF0">
    <property type="entry name" value="L-SERYL-TRNA(SEC) SELENIUM TRANSFERASE"/>
    <property type="match status" value="1"/>
</dbReference>
<gene>
    <name evidence="8" type="primary">selA</name>
    <name evidence="9" type="ORF">JOC49_000247</name>
</gene>
<dbReference type="RefSeq" id="WP_204661369.1">
    <property type="nucleotide sequence ID" value="NZ_JAFBDT010000001.1"/>
</dbReference>
<evidence type="ECO:0000313" key="9">
    <source>
        <dbReference type="EMBL" id="MBM7560738.1"/>
    </source>
</evidence>
<dbReference type="HAMAP" id="MF_00423">
    <property type="entry name" value="SelA"/>
    <property type="match status" value="1"/>
</dbReference>
<dbReference type="NCBIfam" id="TIGR00474">
    <property type="entry name" value="selA"/>
    <property type="match status" value="1"/>
</dbReference>
<dbReference type="InterPro" id="IPR018319">
    <property type="entry name" value="SelA-like"/>
</dbReference>
<dbReference type="Gene3D" id="3.40.640.10">
    <property type="entry name" value="Type I PLP-dependent aspartate aminotransferase-like (Major domain)"/>
    <property type="match status" value="1"/>
</dbReference>
<comment type="caution">
    <text evidence="9">The sequence shown here is derived from an EMBL/GenBank/DDBJ whole genome shotgun (WGS) entry which is preliminary data.</text>
</comment>
<sequence length="463" mass="51240">MNELLRQIPKIDLILDKIPNEFHDKLDREILKSRIETLIDDLRTSIKAGEVSHFDVDDIIGRVIEDISKLCDFSLKRVINGTGIVLHTNLGRAVISKDIFKDSIEALTHYNTLEYDVKTGRRGIRYQHIVEKICALTGGESAIVVNNNAAAVMLVLNTFAKNKEVVVSRGELVEIGGSFRVPDVMLASGCILNEIGTTNKTHLRDYENALNEQTGLILKVHTSNYKVVGFSQSVEIDQLATLGKNNEILVYEDIGSGLIHNIFDAIAHDEPIAVDSISKGVDLVSFSGDKLFGGAQAGFIVGKKRHIDVIAKNPLLRAFRIDKFTLAIIERTLTEYLKPQSSITGIPTINKLKESPMAVQQRLKNFVDNFGEALINHGLTYSIVETKAEVGGGAMPLYKLPSFALGLKGPFSVNQLQDQLRQLQTPIIATVSKDILLLDFKTIDSDDFDLLYQGLRDCLEATQ</sequence>
<keyword evidence="4 8" id="KW-0663">Pyridoxal phosphate</keyword>
<comment type="pathway">
    <text evidence="8">Aminoacyl-tRNA biosynthesis; selenocysteinyl-tRNA(Sec) biosynthesis; selenocysteinyl-tRNA(Sec) from L-seryl-tRNA(Sec) (bacterial route): step 1/1.</text>
</comment>
<comment type="function">
    <text evidence="8">Converts seryl-tRNA(Sec) to selenocysteinyl-tRNA(Sec) required for selenoprotein biosynthesis.</text>
</comment>
<dbReference type="InterPro" id="IPR015421">
    <property type="entry name" value="PyrdxlP-dep_Trfase_major"/>
</dbReference>
<proteinExistence type="inferred from homology"/>
<evidence type="ECO:0000256" key="5">
    <source>
        <dbReference type="ARBA" id="ARBA00022917"/>
    </source>
</evidence>
<dbReference type="PANTHER" id="PTHR32328">
    <property type="entry name" value="L-SERYL-TRNA(SEC) SELENIUM TRANSFERASE"/>
    <property type="match status" value="1"/>
</dbReference>
<evidence type="ECO:0000313" key="10">
    <source>
        <dbReference type="Proteomes" id="UP000767854"/>
    </source>
</evidence>
<keyword evidence="10" id="KW-1185">Reference proteome</keyword>
<dbReference type="Proteomes" id="UP000767854">
    <property type="component" value="Unassembled WGS sequence"/>
</dbReference>
<evidence type="ECO:0000256" key="2">
    <source>
        <dbReference type="ARBA" id="ARBA00022490"/>
    </source>
</evidence>
<keyword evidence="6 8" id="KW-0711">Selenium</keyword>
<organism evidence="9 10">
    <name type="scientific">Fusibacter tunisiensis</name>
    <dbReference type="NCBI Taxonomy" id="1008308"/>
    <lineage>
        <taxon>Bacteria</taxon>
        <taxon>Bacillati</taxon>
        <taxon>Bacillota</taxon>
        <taxon>Clostridia</taxon>
        <taxon>Eubacteriales</taxon>
        <taxon>Eubacteriales Family XII. Incertae Sedis</taxon>
        <taxon>Fusibacter</taxon>
    </lineage>
</organism>
<comment type="cofactor">
    <cofactor evidence="1 8">
        <name>pyridoxal 5'-phosphate</name>
        <dbReference type="ChEBI" id="CHEBI:597326"/>
    </cofactor>
</comment>
<comment type="subcellular location">
    <subcellularLocation>
        <location evidence="8">Cytoplasm</location>
    </subcellularLocation>
</comment>
<evidence type="ECO:0000256" key="6">
    <source>
        <dbReference type="ARBA" id="ARBA00023266"/>
    </source>
</evidence>
<evidence type="ECO:0000256" key="3">
    <source>
        <dbReference type="ARBA" id="ARBA00022679"/>
    </source>
</evidence>
<dbReference type="EMBL" id="JAFBDT010000001">
    <property type="protein sequence ID" value="MBM7560738.1"/>
    <property type="molecule type" value="Genomic_DNA"/>
</dbReference>
<reference evidence="9 10" key="1">
    <citation type="submission" date="2021-01" db="EMBL/GenBank/DDBJ databases">
        <title>Genomic Encyclopedia of Type Strains, Phase IV (KMG-IV): sequencing the most valuable type-strain genomes for metagenomic binning, comparative biology and taxonomic classification.</title>
        <authorList>
            <person name="Goeker M."/>
        </authorList>
    </citation>
    <scope>NUCLEOTIDE SEQUENCE [LARGE SCALE GENOMIC DNA]</scope>
    <source>
        <strain evidence="9 10">DSM 24436</strain>
    </source>
</reference>
<evidence type="ECO:0000256" key="4">
    <source>
        <dbReference type="ARBA" id="ARBA00022898"/>
    </source>
</evidence>
<dbReference type="GO" id="GO:0004125">
    <property type="term" value="F:L-seryl-tRNA(Sec) selenium transferase activity"/>
    <property type="evidence" value="ECO:0007669"/>
    <property type="project" value="UniProtKB-EC"/>
</dbReference>